<proteinExistence type="predicted"/>
<dbReference type="PANTHER" id="PTHR43649:SF27">
    <property type="entry name" value="EXTRACELLULAR SOLUTE-BINDING PROTEIN FAMILY 1"/>
    <property type="match status" value="1"/>
</dbReference>
<dbReference type="EMBL" id="JAARRW010000001">
    <property type="protein sequence ID" value="MBC1560796.1"/>
    <property type="molecule type" value="Genomic_DNA"/>
</dbReference>
<dbReference type="InterPro" id="IPR006059">
    <property type="entry name" value="SBP"/>
</dbReference>
<name>A0A7X0XHY6_9LIST</name>
<sequence>MMLKARLMKRFLVVMMIASIVQTPSVFSVAATNDTTYEKVETSSENAIMEPAYEQVLASWKQSVKDAEFYTNEVMPSAFKKAALTVNNHGYKQREVAMLADGSSVTLDVTVPSDGLYTIGFDYFKLNDGLINPEFSIAVAGKFPFYESRRIIAPTIWKNKTANFETNKYGNELIPEQVAVAKWQTGIAEDPNYFEGQPLQYLLKKGTNRLTLTNTAGAMLLGSVRVEAPVVTPDYVDYQKEYVGSGTPRELLTYEAEQPKTKNNSYTRPVAKKDISVEPYDTKRLLLNTLGGDSWQSSGQSVTYAVKVPKSGNYQLSFKVLQEDKPNSPVFRTVKVDGVIPFAELAHYRFDPTSTWENQTLSGKNGKPFEIYLEEGKHDLTLVADASPVAPIILDLKNMMLEVGDLGLSVKKLTGNQPDAARDWKLEEYLPNVTKQFDGWIRTLKEDQKRLTKVYGESAERSTEGVSLALIIDKLKKLKAEPDKIPTRLSELSEGSSSVTQSLGDLQSTLEKQPLLMDRFYVHDGKANLPKAKASFLKKFGSKSKEFFASFTQDTYSTTDVDADTIEVWVSRSQQYVELMQNMADSTFTKETGKKVKFSVMPNEQKLILANSGNQQPDVALGVSVGTPYELAIRGAATDLTQFSDFKKVIQDFSPGAFMPMMVDNKVYALPETQDFYVQFYRKDILDKLKIPVPDTWNDVTGILPELQRNGLSYFVPLSGSAGSKPFMFTAPFIYQFGGDLYADDGMSAAIDSEESVAGLKFMTDLYSLYSVPLQVPNFYHSFRYGTLPVGISNFETYVKLMSAAPEIANSWDISVHPGVSQQDGSIARWATGSGQSAMIFDKSEKQDASWELLKWWMSTKTQSDFATNLQTIYGPEYMWNTANLEAFKELPWPEKHKTVILEQWKYLKEVPKTPGSYMLEREISNVWTDTVFYGANIRAAVDSSSIIVDREIRRKMEEFGYMKDGKVVKPYIVPQIETVEDWMKTDEKK</sequence>
<comment type="caution">
    <text evidence="2">The sequence shown here is derived from an EMBL/GenBank/DDBJ whole genome shotgun (WGS) entry which is preliminary data.</text>
</comment>
<dbReference type="SUPFAM" id="SSF53850">
    <property type="entry name" value="Periplasmic binding protein-like II"/>
    <property type="match status" value="1"/>
</dbReference>
<dbReference type="InterPro" id="IPR050490">
    <property type="entry name" value="Bact_solute-bd_prot1"/>
</dbReference>
<dbReference type="Proteomes" id="UP000541955">
    <property type="component" value="Unassembled WGS sequence"/>
</dbReference>
<protein>
    <submittedName>
        <fullName evidence="2">Extracellular solute-binding protein</fullName>
    </submittedName>
</protein>
<feature type="chain" id="PRO_5030593950" evidence="1">
    <location>
        <begin position="31"/>
        <end position="990"/>
    </location>
</feature>
<feature type="signal peptide" evidence="1">
    <location>
        <begin position="1"/>
        <end position="30"/>
    </location>
</feature>
<evidence type="ECO:0000313" key="3">
    <source>
        <dbReference type="Proteomes" id="UP000541955"/>
    </source>
</evidence>
<dbReference type="AlphaFoldDB" id="A0A7X0XHY6"/>
<dbReference type="Pfam" id="PF01547">
    <property type="entry name" value="SBP_bac_1"/>
    <property type="match status" value="1"/>
</dbReference>
<organism evidence="2 3">
    <name type="scientific">Listeria booriae</name>
    <dbReference type="NCBI Taxonomy" id="1552123"/>
    <lineage>
        <taxon>Bacteria</taxon>
        <taxon>Bacillati</taxon>
        <taxon>Bacillota</taxon>
        <taxon>Bacilli</taxon>
        <taxon>Bacillales</taxon>
        <taxon>Listeriaceae</taxon>
        <taxon>Listeria</taxon>
    </lineage>
</organism>
<evidence type="ECO:0000256" key="1">
    <source>
        <dbReference type="SAM" id="SignalP"/>
    </source>
</evidence>
<accession>A0A7X0XHY6</accession>
<dbReference type="RefSeq" id="WP_185428473.1">
    <property type="nucleotide sequence ID" value="NZ_JAARRW010000001.1"/>
</dbReference>
<dbReference type="Gene3D" id="3.40.190.10">
    <property type="entry name" value="Periplasmic binding protein-like II"/>
    <property type="match status" value="1"/>
</dbReference>
<evidence type="ECO:0000313" key="2">
    <source>
        <dbReference type="EMBL" id="MBC1560796.1"/>
    </source>
</evidence>
<gene>
    <name evidence="2" type="ORF">HB902_01845</name>
</gene>
<reference evidence="2 3" key="1">
    <citation type="submission" date="2020-03" db="EMBL/GenBank/DDBJ databases">
        <title>Soil Listeria distribution.</title>
        <authorList>
            <person name="Liao J."/>
            <person name="Wiedmann M."/>
        </authorList>
    </citation>
    <scope>NUCLEOTIDE SEQUENCE [LARGE SCALE GENOMIC DNA]</scope>
    <source>
        <strain evidence="2 3">FSL L7-1387</strain>
    </source>
</reference>
<dbReference type="Gene3D" id="2.60.120.260">
    <property type="entry name" value="Galactose-binding domain-like"/>
    <property type="match status" value="2"/>
</dbReference>
<keyword evidence="1" id="KW-0732">Signal</keyword>
<dbReference type="PANTHER" id="PTHR43649">
    <property type="entry name" value="ARABINOSE-BINDING PROTEIN-RELATED"/>
    <property type="match status" value="1"/>
</dbReference>